<dbReference type="GO" id="GO:0006412">
    <property type="term" value="P:translation"/>
    <property type="evidence" value="ECO:0007669"/>
    <property type="project" value="UniProtKB-UniRule"/>
</dbReference>
<dbReference type="GO" id="GO:0050567">
    <property type="term" value="F:glutaminyl-tRNA synthase (glutamine-hydrolyzing) activity"/>
    <property type="evidence" value="ECO:0007669"/>
    <property type="project" value="UniProtKB-UniRule"/>
</dbReference>
<dbReference type="GO" id="GO:0070681">
    <property type="term" value="P:glutaminyl-tRNAGln biosynthesis via transamidation"/>
    <property type="evidence" value="ECO:0007669"/>
    <property type="project" value="TreeGrafter"/>
</dbReference>
<dbReference type="GO" id="GO:0005524">
    <property type="term" value="F:ATP binding"/>
    <property type="evidence" value="ECO:0007669"/>
    <property type="project" value="UniProtKB-KW"/>
</dbReference>
<dbReference type="EMBL" id="MFHP01000027">
    <property type="protein sequence ID" value="OGF71869.1"/>
    <property type="molecule type" value="Genomic_DNA"/>
</dbReference>
<dbReference type="PANTHER" id="PTHR15004">
    <property type="entry name" value="GLUTAMYL-TRNA(GLN) AMIDOTRANSFERASE SUBUNIT C, MITOCHONDRIAL"/>
    <property type="match status" value="1"/>
</dbReference>
<gene>
    <name evidence="1" type="primary">gatC</name>
    <name evidence="2" type="ORF">A3C05_05280</name>
</gene>
<dbReference type="GO" id="GO:0050566">
    <property type="term" value="F:asparaginyl-tRNA synthase (glutamine-hydrolyzing) activity"/>
    <property type="evidence" value="ECO:0007669"/>
    <property type="project" value="RHEA"/>
</dbReference>
<sequence>MMITKDDIKKLAELGRIHLTEKEEKALEKDLQSILSYVEKLKEVDVSGVPEMTHAVEAKNVFREDEPDNPPAGGEDILLTEQFPEEERGYLKVKGVFERD</sequence>
<dbReference type="InterPro" id="IPR003837">
    <property type="entry name" value="GatC"/>
</dbReference>
<comment type="function">
    <text evidence="1">Allows the formation of correctly charged Asn-tRNA(Asn) or Gln-tRNA(Gln) through the transamidation of misacylated Asp-tRNA(Asn) or Glu-tRNA(Gln) in organisms which lack either or both of asparaginyl-tRNA or glutaminyl-tRNA synthetases. The reaction takes place in the presence of glutamine and ATP through an activated phospho-Asp-tRNA(Asn) or phospho-Glu-tRNA(Gln).</text>
</comment>
<reference evidence="2 3" key="1">
    <citation type="journal article" date="2016" name="Nat. Commun.">
        <title>Thousands of microbial genomes shed light on interconnected biogeochemical processes in an aquifer system.</title>
        <authorList>
            <person name="Anantharaman K."/>
            <person name="Brown C.T."/>
            <person name="Hug L.A."/>
            <person name="Sharon I."/>
            <person name="Castelle C.J."/>
            <person name="Probst A.J."/>
            <person name="Thomas B.C."/>
            <person name="Singh A."/>
            <person name="Wilkins M.J."/>
            <person name="Karaoz U."/>
            <person name="Brodie E.L."/>
            <person name="Williams K.H."/>
            <person name="Hubbard S.S."/>
            <person name="Banfield J.F."/>
        </authorList>
    </citation>
    <scope>NUCLEOTIDE SEQUENCE [LARGE SCALE GENOMIC DNA]</scope>
</reference>
<dbReference type="EC" id="6.3.5.-" evidence="1"/>
<dbReference type="PANTHER" id="PTHR15004:SF0">
    <property type="entry name" value="GLUTAMYL-TRNA(GLN) AMIDOTRANSFERASE SUBUNIT C, MITOCHONDRIAL"/>
    <property type="match status" value="1"/>
</dbReference>
<dbReference type="HAMAP" id="MF_00122">
    <property type="entry name" value="GatC"/>
    <property type="match status" value="1"/>
</dbReference>
<protein>
    <recommendedName>
        <fullName evidence="1">Aspartyl/glutamyl-tRNA(Asn/Gln) amidotransferase subunit C</fullName>
        <shortName evidence="1">Asp/Glu-ADT subunit C</shortName>
        <ecNumber evidence="1">6.3.5.-</ecNumber>
    </recommendedName>
</protein>
<keyword evidence="1" id="KW-0436">Ligase</keyword>
<dbReference type="Proteomes" id="UP000178743">
    <property type="component" value="Unassembled WGS sequence"/>
</dbReference>
<keyword evidence="1" id="KW-0648">Protein biosynthesis</keyword>
<comment type="catalytic activity">
    <reaction evidence="1">
        <text>L-aspartyl-tRNA(Asn) + L-glutamine + ATP + H2O = L-asparaginyl-tRNA(Asn) + L-glutamate + ADP + phosphate + 2 H(+)</text>
        <dbReference type="Rhea" id="RHEA:14513"/>
        <dbReference type="Rhea" id="RHEA-COMP:9674"/>
        <dbReference type="Rhea" id="RHEA-COMP:9677"/>
        <dbReference type="ChEBI" id="CHEBI:15377"/>
        <dbReference type="ChEBI" id="CHEBI:15378"/>
        <dbReference type="ChEBI" id="CHEBI:29985"/>
        <dbReference type="ChEBI" id="CHEBI:30616"/>
        <dbReference type="ChEBI" id="CHEBI:43474"/>
        <dbReference type="ChEBI" id="CHEBI:58359"/>
        <dbReference type="ChEBI" id="CHEBI:78515"/>
        <dbReference type="ChEBI" id="CHEBI:78516"/>
        <dbReference type="ChEBI" id="CHEBI:456216"/>
    </reaction>
</comment>
<comment type="caution">
    <text evidence="2">The sequence shown here is derived from an EMBL/GenBank/DDBJ whole genome shotgun (WGS) entry which is preliminary data.</text>
</comment>
<comment type="catalytic activity">
    <reaction evidence="1">
        <text>L-glutamyl-tRNA(Gln) + L-glutamine + ATP + H2O = L-glutaminyl-tRNA(Gln) + L-glutamate + ADP + phosphate + H(+)</text>
        <dbReference type="Rhea" id="RHEA:17521"/>
        <dbReference type="Rhea" id="RHEA-COMP:9681"/>
        <dbReference type="Rhea" id="RHEA-COMP:9684"/>
        <dbReference type="ChEBI" id="CHEBI:15377"/>
        <dbReference type="ChEBI" id="CHEBI:15378"/>
        <dbReference type="ChEBI" id="CHEBI:29985"/>
        <dbReference type="ChEBI" id="CHEBI:30616"/>
        <dbReference type="ChEBI" id="CHEBI:43474"/>
        <dbReference type="ChEBI" id="CHEBI:58359"/>
        <dbReference type="ChEBI" id="CHEBI:78520"/>
        <dbReference type="ChEBI" id="CHEBI:78521"/>
        <dbReference type="ChEBI" id="CHEBI:456216"/>
    </reaction>
</comment>
<dbReference type="SUPFAM" id="SSF141000">
    <property type="entry name" value="Glu-tRNAGln amidotransferase C subunit"/>
    <property type="match status" value="1"/>
</dbReference>
<evidence type="ECO:0000313" key="2">
    <source>
        <dbReference type="EMBL" id="OGF71869.1"/>
    </source>
</evidence>
<dbReference type="GO" id="GO:0006450">
    <property type="term" value="P:regulation of translational fidelity"/>
    <property type="evidence" value="ECO:0007669"/>
    <property type="project" value="InterPro"/>
</dbReference>
<name>A0A1F5W858_9BACT</name>
<dbReference type="NCBIfam" id="TIGR00135">
    <property type="entry name" value="gatC"/>
    <property type="match status" value="1"/>
</dbReference>
<accession>A0A1F5W858</accession>
<keyword evidence="1" id="KW-0067">ATP-binding</keyword>
<dbReference type="AlphaFoldDB" id="A0A1F5W858"/>
<proteinExistence type="inferred from homology"/>
<dbReference type="InterPro" id="IPR036113">
    <property type="entry name" value="Asp/Glu-ADT_sf_sub_c"/>
</dbReference>
<evidence type="ECO:0000256" key="1">
    <source>
        <dbReference type="HAMAP-Rule" id="MF_00122"/>
    </source>
</evidence>
<dbReference type="Pfam" id="PF02686">
    <property type="entry name" value="GatC"/>
    <property type="match status" value="1"/>
</dbReference>
<comment type="similarity">
    <text evidence="1">Belongs to the GatC family.</text>
</comment>
<keyword evidence="1" id="KW-0547">Nucleotide-binding</keyword>
<dbReference type="Gene3D" id="1.10.20.60">
    <property type="entry name" value="Glu-tRNAGln amidotransferase C subunit, N-terminal domain"/>
    <property type="match status" value="1"/>
</dbReference>
<evidence type="ECO:0000313" key="3">
    <source>
        <dbReference type="Proteomes" id="UP000178743"/>
    </source>
</evidence>
<organism evidence="2 3">
    <name type="scientific">Candidatus Giovannonibacteria bacterium RIFCSPHIGHO2_02_FULL_45_40</name>
    <dbReference type="NCBI Taxonomy" id="1798337"/>
    <lineage>
        <taxon>Bacteria</taxon>
        <taxon>Candidatus Giovannoniibacteriota</taxon>
    </lineage>
</organism>
<comment type="subunit">
    <text evidence="1">Heterotrimer of A, B and C subunits.</text>
</comment>